<reference evidence="5" key="3">
    <citation type="submission" date="2018-08" db="UniProtKB">
        <authorList>
            <consortium name="EnsemblPlants"/>
        </authorList>
    </citation>
    <scope>IDENTIFICATION</scope>
    <source>
        <strain evidence="5">cv. Bd21</strain>
    </source>
</reference>
<dbReference type="PANTHER" id="PTHR42854">
    <property type="entry name" value="EUKARYOTIC TRANSLATION INITIATION FACTOR 2 SUBUNIT 3 FAMILY MEMBER"/>
    <property type="match status" value="1"/>
</dbReference>
<reference evidence="4 5" key="1">
    <citation type="journal article" date="2010" name="Nature">
        <title>Genome sequencing and analysis of the model grass Brachypodium distachyon.</title>
        <authorList>
            <consortium name="International Brachypodium Initiative"/>
        </authorList>
    </citation>
    <scope>NUCLEOTIDE SEQUENCE [LARGE SCALE GENOMIC DNA]</scope>
    <source>
        <strain evidence="4 5">Bd21</strain>
    </source>
</reference>
<keyword evidence="6" id="KW-1185">Reference proteome</keyword>
<dbReference type="GO" id="GO:0006412">
    <property type="term" value="P:translation"/>
    <property type="evidence" value="ECO:0007669"/>
    <property type="project" value="UniProtKB-KW"/>
</dbReference>
<protein>
    <submittedName>
        <fullName evidence="4 5">Uncharacterized protein</fullName>
    </submittedName>
</protein>
<keyword evidence="2" id="KW-0648">Protein biosynthesis</keyword>
<dbReference type="InParanoid" id="A0A2K2DG32"/>
<evidence type="ECO:0000313" key="4">
    <source>
        <dbReference type="EMBL" id="PNT73241.1"/>
    </source>
</evidence>
<sequence length="158" mass="17077">MAAPNICVGLAGPVGVGKSALLKALLDNEFDLESDAQRRPTKDLEFEHANIFKCSSATTSASCYRSSGHLADMEHIGCDTPGHLEKRFSLSGRAAFVDCPGDLFFVSTILKGIMMADGMLILSQPTNGFEGSPRRGVGRCPFDGKEYHDSSNHQEHCR</sequence>
<name>A0A2K2DG32_BRADI</name>
<evidence type="ECO:0000313" key="6">
    <source>
        <dbReference type="Proteomes" id="UP000008810"/>
    </source>
</evidence>
<dbReference type="EnsemblPlants" id="PNT73241">
    <property type="protein sequence ID" value="PNT73241"/>
    <property type="gene ID" value="BRADI_2g55845v3"/>
</dbReference>
<keyword evidence="1" id="KW-0547">Nucleotide-binding</keyword>
<dbReference type="Gramene" id="PNT73241">
    <property type="protein sequence ID" value="PNT73241"/>
    <property type="gene ID" value="BRADI_2g55845v3"/>
</dbReference>
<dbReference type="Gene3D" id="3.40.50.300">
    <property type="entry name" value="P-loop containing nucleotide triphosphate hydrolases"/>
    <property type="match status" value="1"/>
</dbReference>
<organism evidence="4">
    <name type="scientific">Brachypodium distachyon</name>
    <name type="common">Purple false brome</name>
    <name type="synonym">Trachynia distachya</name>
    <dbReference type="NCBI Taxonomy" id="15368"/>
    <lineage>
        <taxon>Eukaryota</taxon>
        <taxon>Viridiplantae</taxon>
        <taxon>Streptophyta</taxon>
        <taxon>Embryophyta</taxon>
        <taxon>Tracheophyta</taxon>
        <taxon>Spermatophyta</taxon>
        <taxon>Magnoliopsida</taxon>
        <taxon>Liliopsida</taxon>
        <taxon>Poales</taxon>
        <taxon>Poaceae</taxon>
        <taxon>BOP clade</taxon>
        <taxon>Pooideae</taxon>
        <taxon>Stipodae</taxon>
        <taxon>Brachypodieae</taxon>
        <taxon>Brachypodium</taxon>
    </lineage>
</organism>
<gene>
    <name evidence="4" type="ORF">BRADI_2g55845v3</name>
</gene>
<dbReference type="PANTHER" id="PTHR42854:SF3">
    <property type="entry name" value="EUKARYOTIC TRANSLATION INITIATION FACTOR 2 SUBUNIT 3-RELATED"/>
    <property type="match status" value="1"/>
</dbReference>
<evidence type="ECO:0000256" key="2">
    <source>
        <dbReference type="ARBA" id="ARBA00022917"/>
    </source>
</evidence>
<accession>A0A2K2DG32</accession>
<dbReference type="InterPro" id="IPR027417">
    <property type="entry name" value="P-loop_NTPase"/>
</dbReference>
<dbReference type="InterPro" id="IPR050543">
    <property type="entry name" value="eIF2G"/>
</dbReference>
<dbReference type="AlphaFoldDB" id="A0A2K2DG32"/>
<reference evidence="4" key="2">
    <citation type="submission" date="2017-06" db="EMBL/GenBank/DDBJ databases">
        <title>WGS assembly of Brachypodium distachyon.</title>
        <authorList>
            <consortium name="The International Brachypodium Initiative"/>
            <person name="Lucas S."/>
            <person name="Harmon-Smith M."/>
            <person name="Lail K."/>
            <person name="Tice H."/>
            <person name="Grimwood J."/>
            <person name="Bruce D."/>
            <person name="Barry K."/>
            <person name="Shu S."/>
            <person name="Lindquist E."/>
            <person name="Wang M."/>
            <person name="Pitluck S."/>
            <person name="Vogel J.P."/>
            <person name="Garvin D.F."/>
            <person name="Mockler T.C."/>
            <person name="Schmutz J."/>
            <person name="Rokhsar D."/>
            <person name="Bevan M.W."/>
        </authorList>
    </citation>
    <scope>NUCLEOTIDE SEQUENCE</scope>
    <source>
        <strain evidence="4">Bd21</strain>
    </source>
</reference>
<dbReference type="SUPFAM" id="SSF52540">
    <property type="entry name" value="P-loop containing nucleoside triphosphate hydrolases"/>
    <property type="match status" value="1"/>
</dbReference>
<dbReference type="EMBL" id="CM000881">
    <property type="protein sequence ID" value="PNT73241.1"/>
    <property type="molecule type" value="Genomic_DNA"/>
</dbReference>
<evidence type="ECO:0000313" key="5">
    <source>
        <dbReference type="EnsemblPlants" id="PNT73241"/>
    </source>
</evidence>
<dbReference type="GO" id="GO:0005525">
    <property type="term" value="F:GTP binding"/>
    <property type="evidence" value="ECO:0007669"/>
    <property type="project" value="UniProtKB-KW"/>
</dbReference>
<keyword evidence="3" id="KW-0342">GTP-binding</keyword>
<proteinExistence type="predicted"/>
<evidence type="ECO:0000256" key="3">
    <source>
        <dbReference type="ARBA" id="ARBA00023134"/>
    </source>
</evidence>
<dbReference type="STRING" id="15368.A0A2K2DG32"/>
<dbReference type="Proteomes" id="UP000008810">
    <property type="component" value="Chromosome 2"/>
</dbReference>
<evidence type="ECO:0000256" key="1">
    <source>
        <dbReference type="ARBA" id="ARBA00022741"/>
    </source>
</evidence>